<evidence type="ECO:0000313" key="4">
    <source>
        <dbReference type="Proteomes" id="UP001243989"/>
    </source>
</evidence>
<evidence type="ECO:0000256" key="1">
    <source>
        <dbReference type="SAM" id="MobiDB-lite"/>
    </source>
</evidence>
<name>A0AAI9ZH20_9PEZI</name>
<sequence>MANQDSIVGGVTPSIQINDGPQYGVDDLRATDEISAVTSWITPVLPHLESNNTDIDDAQEHVETRLWDNAIRSPFALNSDPVFWPSKLIEHLFDREAVLSLVVHLFRRNALPAAYNAGSVDSIYQEWTDKIFGIDGRPTRYRLVFAILVLMQKASCIQSFVSESLDDSCLPLQLDQIKQYQGQRSRQSNRPFGRWSPLLVDNFYNLQCRLFVQFIAKSPHKGEVAHYNFDAAHVLPWVMISQPLSITTPTGADGSTSMSLSGGFGEVKQIVIHGWQHNFHRSLREISAAPGCFALKKLYIPNKQEFDQEVEHLKRFGGRHPHIVTLLATFTRHTSGGIEYLLLFPWAECDLLEFWRRNTSIKRDHQLYLWTVSQICGIADALSYIHDPNDLDHLDANGNRLYGRHGDIKPENVLWFKSQGTGNLVLSDLGLTRTHRQESRSNRPGAEIPVSPNYRPPECDIEGREGRISRSFDIWTLGCLILEFMVWFLDGWEGYESFKQRRLSPYINSHDTPIYFEIVRISDENFAFNIKQSVTDEFDRLRRHKRCSQFIGDLLDLVQTRMLIVQSTEQKRIAASDLCRELGALRDNCSRRRYYCVPPVSSMAAIEGHVPVEARLNKVAKRHIAAINVSHFDAIIMDYKGPTRSAAAR</sequence>
<protein>
    <submittedName>
        <fullName evidence="3">Kinase-like domain-containing protein</fullName>
    </submittedName>
</protein>
<dbReference type="PROSITE" id="PS50011">
    <property type="entry name" value="PROTEIN_KINASE_DOM"/>
    <property type="match status" value="1"/>
</dbReference>
<feature type="region of interest" description="Disordered" evidence="1">
    <location>
        <begin position="436"/>
        <end position="456"/>
    </location>
</feature>
<dbReference type="GO" id="GO:0004674">
    <property type="term" value="F:protein serine/threonine kinase activity"/>
    <property type="evidence" value="ECO:0007669"/>
    <property type="project" value="TreeGrafter"/>
</dbReference>
<feature type="domain" description="Protein kinase" evidence="2">
    <location>
        <begin position="253"/>
        <end position="585"/>
    </location>
</feature>
<keyword evidence="3" id="KW-0418">Kinase</keyword>
<organism evidence="3 4">
    <name type="scientific">Colletotrichum phormii</name>
    <dbReference type="NCBI Taxonomy" id="359342"/>
    <lineage>
        <taxon>Eukaryota</taxon>
        <taxon>Fungi</taxon>
        <taxon>Dikarya</taxon>
        <taxon>Ascomycota</taxon>
        <taxon>Pezizomycotina</taxon>
        <taxon>Sordariomycetes</taxon>
        <taxon>Hypocreomycetidae</taxon>
        <taxon>Glomerellales</taxon>
        <taxon>Glomerellaceae</taxon>
        <taxon>Colletotrichum</taxon>
        <taxon>Colletotrichum acutatum species complex</taxon>
    </lineage>
</organism>
<proteinExistence type="predicted"/>
<dbReference type="Gene3D" id="1.10.510.10">
    <property type="entry name" value="Transferase(Phosphotransferase) domain 1"/>
    <property type="match status" value="1"/>
</dbReference>
<evidence type="ECO:0000259" key="2">
    <source>
        <dbReference type="PROSITE" id="PS50011"/>
    </source>
</evidence>
<dbReference type="SUPFAM" id="SSF56112">
    <property type="entry name" value="Protein kinase-like (PK-like)"/>
    <property type="match status" value="1"/>
</dbReference>
<dbReference type="GeneID" id="85466315"/>
<dbReference type="AlphaFoldDB" id="A0AAI9ZH20"/>
<keyword evidence="3" id="KW-0808">Transferase</keyword>
<dbReference type="Pfam" id="PF00069">
    <property type="entry name" value="Pkinase"/>
    <property type="match status" value="1"/>
</dbReference>
<reference evidence="3" key="1">
    <citation type="submission" date="2021-06" db="EMBL/GenBank/DDBJ databases">
        <title>Comparative genomics, transcriptomics and evolutionary studies reveal genomic signatures of adaptation to plant cell wall in hemibiotrophic fungi.</title>
        <authorList>
            <consortium name="DOE Joint Genome Institute"/>
            <person name="Baroncelli R."/>
            <person name="Diaz J.F."/>
            <person name="Benocci T."/>
            <person name="Peng M."/>
            <person name="Battaglia E."/>
            <person name="Haridas S."/>
            <person name="Andreopoulos W."/>
            <person name="Labutti K."/>
            <person name="Pangilinan J."/>
            <person name="Floch G.L."/>
            <person name="Makela M.R."/>
            <person name="Henrissat B."/>
            <person name="Grigoriev I.V."/>
            <person name="Crouch J.A."/>
            <person name="De Vries R.P."/>
            <person name="Sukno S.A."/>
            <person name="Thon M.R."/>
        </authorList>
    </citation>
    <scope>NUCLEOTIDE SEQUENCE</scope>
    <source>
        <strain evidence="3">CBS 102054</strain>
    </source>
</reference>
<dbReference type="EMBL" id="JAHMHQ010000024">
    <property type="protein sequence ID" value="KAK1624439.1"/>
    <property type="molecule type" value="Genomic_DNA"/>
</dbReference>
<accession>A0AAI9ZH20</accession>
<dbReference type="GO" id="GO:0005524">
    <property type="term" value="F:ATP binding"/>
    <property type="evidence" value="ECO:0007669"/>
    <property type="project" value="InterPro"/>
</dbReference>
<comment type="caution">
    <text evidence="3">The sequence shown here is derived from an EMBL/GenBank/DDBJ whole genome shotgun (WGS) entry which is preliminary data.</text>
</comment>
<dbReference type="InterPro" id="IPR011009">
    <property type="entry name" value="Kinase-like_dom_sf"/>
</dbReference>
<dbReference type="InterPro" id="IPR000719">
    <property type="entry name" value="Prot_kinase_dom"/>
</dbReference>
<evidence type="ECO:0000313" key="3">
    <source>
        <dbReference type="EMBL" id="KAK1624439.1"/>
    </source>
</evidence>
<dbReference type="RefSeq" id="XP_060440434.1">
    <property type="nucleotide sequence ID" value="XM_060581453.1"/>
</dbReference>
<dbReference type="Proteomes" id="UP001243989">
    <property type="component" value="Unassembled WGS sequence"/>
</dbReference>
<dbReference type="PANTHER" id="PTHR24359:SF37">
    <property type="entry name" value="PROTEIN KINASE DOMAIN-CONTAINING PROTEIN"/>
    <property type="match status" value="1"/>
</dbReference>
<dbReference type="CDD" id="cd00180">
    <property type="entry name" value="PKc"/>
    <property type="match status" value="1"/>
</dbReference>
<gene>
    <name evidence="3" type="ORF">BDP81DRAFT_109309</name>
</gene>
<keyword evidence="4" id="KW-1185">Reference proteome</keyword>
<dbReference type="SMART" id="SM00220">
    <property type="entry name" value="S_TKc"/>
    <property type="match status" value="1"/>
</dbReference>
<dbReference type="PANTHER" id="PTHR24359">
    <property type="entry name" value="SERINE/THREONINE-PROTEIN KINASE SBK1"/>
    <property type="match status" value="1"/>
</dbReference>